<sequence length="77" mass="8543">MKHERERIETDPAAALEVATINADAKSDDGENLNDEYVIFENTGEEPRSICPGGPSKTRCHTATSSRRGSRLTRARR</sequence>
<name>M0E0D3_9EURY</name>
<dbReference type="PATRIC" id="fig|1227485.3.peg.340"/>
<dbReference type="AlphaFoldDB" id="M0E0D3"/>
<feature type="compositionally biased region" description="Basic residues" evidence="1">
    <location>
        <begin position="68"/>
        <end position="77"/>
    </location>
</feature>
<gene>
    <name evidence="2" type="ORF">C472_01823</name>
</gene>
<evidence type="ECO:0000313" key="3">
    <source>
        <dbReference type="Proteomes" id="UP000011523"/>
    </source>
</evidence>
<evidence type="ECO:0000313" key="2">
    <source>
        <dbReference type="EMBL" id="ELZ40407.1"/>
    </source>
</evidence>
<comment type="caution">
    <text evidence="2">The sequence shown here is derived from an EMBL/GenBank/DDBJ whole genome shotgun (WGS) entry which is preliminary data.</text>
</comment>
<proteinExistence type="predicted"/>
<protein>
    <submittedName>
        <fullName evidence="2">Beta-lactamase</fullName>
    </submittedName>
</protein>
<reference evidence="2 3" key="1">
    <citation type="journal article" date="2014" name="PLoS Genet.">
        <title>Phylogenetically driven sequencing of extremely halophilic archaea reveals strategies for static and dynamic osmo-response.</title>
        <authorList>
            <person name="Becker E.A."/>
            <person name="Seitzer P.M."/>
            <person name="Tritt A."/>
            <person name="Larsen D."/>
            <person name="Krusor M."/>
            <person name="Yao A.I."/>
            <person name="Wu D."/>
            <person name="Madern D."/>
            <person name="Eisen J.A."/>
            <person name="Darling A.E."/>
            <person name="Facciotti M.T."/>
        </authorList>
    </citation>
    <scope>NUCLEOTIDE SEQUENCE [LARGE SCALE GENOMIC DNA]</scope>
    <source>
        <strain evidence="2 3">DSM 14210</strain>
    </source>
</reference>
<keyword evidence="3" id="KW-1185">Reference proteome</keyword>
<organism evidence="2 3">
    <name type="scientific">Halorubrum tebenquichense DSM 14210</name>
    <dbReference type="NCBI Taxonomy" id="1227485"/>
    <lineage>
        <taxon>Archaea</taxon>
        <taxon>Methanobacteriati</taxon>
        <taxon>Methanobacteriota</taxon>
        <taxon>Stenosarchaea group</taxon>
        <taxon>Halobacteria</taxon>
        <taxon>Halobacteriales</taxon>
        <taxon>Haloferacaceae</taxon>
        <taxon>Halorubrum</taxon>
    </lineage>
</organism>
<accession>M0E0D3</accession>
<dbReference type="Proteomes" id="UP000011523">
    <property type="component" value="Unassembled WGS sequence"/>
</dbReference>
<feature type="region of interest" description="Disordered" evidence="1">
    <location>
        <begin position="43"/>
        <end position="77"/>
    </location>
</feature>
<evidence type="ECO:0000256" key="1">
    <source>
        <dbReference type="SAM" id="MobiDB-lite"/>
    </source>
</evidence>
<dbReference type="EMBL" id="AOJD01000019">
    <property type="protein sequence ID" value="ELZ40407.1"/>
    <property type="molecule type" value="Genomic_DNA"/>
</dbReference>